<dbReference type="PANTHER" id="PTHR43000">
    <property type="entry name" value="DTDP-D-GLUCOSE 4,6-DEHYDRATASE-RELATED"/>
    <property type="match status" value="1"/>
</dbReference>
<name>A0A8J6P4A6_9BACT</name>
<evidence type="ECO:0000313" key="3">
    <source>
        <dbReference type="EMBL" id="MBC8433217.1"/>
    </source>
</evidence>
<dbReference type="AlphaFoldDB" id="A0A8J6P4A6"/>
<feature type="domain" description="NAD-dependent epimerase/dehydratase" evidence="2">
    <location>
        <begin position="3"/>
        <end position="232"/>
    </location>
</feature>
<dbReference type="SUPFAM" id="SSF51735">
    <property type="entry name" value="NAD(P)-binding Rossmann-fold domains"/>
    <property type="match status" value="1"/>
</dbReference>
<dbReference type="Gene3D" id="3.40.50.720">
    <property type="entry name" value="NAD(P)-binding Rossmann-like Domain"/>
    <property type="match status" value="1"/>
</dbReference>
<dbReference type="Proteomes" id="UP000605201">
    <property type="component" value="Unassembled WGS sequence"/>
</dbReference>
<dbReference type="InterPro" id="IPR001509">
    <property type="entry name" value="Epimerase_deHydtase"/>
</dbReference>
<dbReference type="Pfam" id="PF01370">
    <property type="entry name" value="Epimerase"/>
    <property type="match status" value="1"/>
</dbReference>
<organism evidence="3 4">
    <name type="scientific">Candidatus Desulfatibia vada</name>
    <dbReference type="NCBI Taxonomy" id="2841696"/>
    <lineage>
        <taxon>Bacteria</taxon>
        <taxon>Pseudomonadati</taxon>
        <taxon>Thermodesulfobacteriota</taxon>
        <taxon>Desulfobacteria</taxon>
        <taxon>Desulfobacterales</taxon>
        <taxon>Desulfobacterales incertae sedis</taxon>
        <taxon>Candidatus Desulfatibia</taxon>
    </lineage>
</organism>
<evidence type="ECO:0000259" key="2">
    <source>
        <dbReference type="Pfam" id="PF01370"/>
    </source>
</evidence>
<dbReference type="EMBL" id="JACNIG010000282">
    <property type="protein sequence ID" value="MBC8433217.1"/>
    <property type="molecule type" value="Genomic_DNA"/>
</dbReference>
<sequence length="315" mass="35943">MNILILGGAGFLGCNLVRRCLGDSNNNVTVVDSLDPIFKSSFENLQGTANAIEFIQGDMRDMALMEKVVQGKDVIFNCAAQTSHTLSIKDPIFDAEINCIGNLSLLEAVRKFNKNARIIYTSSSTVIGRSIGDIVTESHKEFPLDIYSANKCVAEKYYYIYHKVHNIKTLSLRFANLYGQYGKGFSDFGFINYFIWLAANDREITIFGDGRQSRNVMYVEDAADLLYHCISHDRLYGDIYFAVHKEHYPILRIAREIISVFGKGKLVKKRWPQVRKKIEVGDIIISGAKLYYETQWEPQYTLREGLLRTKEIMKL</sequence>
<evidence type="ECO:0000256" key="1">
    <source>
        <dbReference type="ARBA" id="ARBA00007637"/>
    </source>
</evidence>
<comment type="similarity">
    <text evidence="1">Belongs to the NAD(P)-dependent epimerase/dehydratase family.</text>
</comment>
<protein>
    <submittedName>
        <fullName evidence="3">NAD-dependent epimerase/dehydratase family protein</fullName>
    </submittedName>
</protein>
<comment type="caution">
    <text evidence="3">The sequence shown here is derived from an EMBL/GenBank/DDBJ whole genome shotgun (WGS) entry which is preliminary data.</text>
</comment>
<reference evidence="3 4" key="1">
    <citation type="submission" date="2020-08" db="EMBL/GenBank/DDBJ databases">
        <title>Bridging the membrane lipid divide: bacteria of the FCB group superphylum have the potential to synthesize archaeal ether lipids.</title>
        <authorList>
            <person name="Villanueva L."/>
            <person name="Von Meijenfeldt F.A.B."/>
            <person name="Westbye A.B."/>
            <person name="Yadav S."/>
            <person name="Hopmans E.C."/>
            <person name="Dutilh B.E."/>
            <person name="Sinninghe Damste J.S."/>
        </authorList>
    </citation>
    <scope>NUCLEOTIDE SEQUENCE [LARGE SCALE GENOMIC DNA]</scope>
    <source>
        <strain evidence="3">NIOZ-UU17</strain>
    </source>
</reference>
<dbReference type="InterPro" id="IPR036291">
    <property type="entry name" value="NAD(P)-bd_dom_sf"/>
</dbReference>
<gene>
    <name evidence="3" type="ORF">H8D96_15010</name>
</gene>
<dbReference type="Gene3D" id="3.90.25.10">
    <property type="entry name" value="UDP-galactose 4-epimerase, domain 1"/>
    <property type="match status" value="1"/>
</dbReference>
<proteinExistence type="inferred from homology"/>
<accession>A0A8J6P4A6</accession>
<evidence type="ECO:0000313" key="4">
    <source>
        <dbReference type="Proteomes" id="UP000605201"/>
    </source>
</evidence>